<dbReference type="Pfam" id="PF04055">
    <property type="entry name" value="Radical_SAM"/>
    <property type="match status" value="1"/>
</dbReference>
<dbReference type="PANTHER" id="PTHR11918">
    <property type="entry name" value="RADICAL SAM PROTEINS"/>
    <property type="match status" value="1"/>
</dbReference>
<feature type="region of interest" description="Disordered" evidence="16">
    <location>
        <begin position="117"/>
        <end position="152"/>
    </location>
</feature>
<evidence type="ECO:0000313" key="20">
    <source>
        <dbReference type="Proteomes" id="UP000192418"/>
    </source>
</evidence>
<evidence type="ECO:0000256" key="6">
    <source>
        <dbReference type="ARBA" id="ARBA00022679"/>
    </source>
</evidence>
<evidence type="ECO:0000256" key="3">
    <source>
        <dbReference type="ARBA" id="ARBA00013273"/>
    </source>
</evidence>
<keyword evidence="8" id="KW-0819">tRNA processing</keyword>
<evidence type="ECO:0000256" key="13">
    <source>
        <dbReference type="ARBA" id="ARBA00051661"/>
    </source>
</evidence>
<keyword evidence="5" id="KW-0963">Cytoplasm</keyword>
<dbReference type="STRING" id="1121400.SAMN02746065_12335"/>
<dbReference type="InterPro" id="IPR023404">
    <property type="entry name" value="rSAM_horseshoe"/>
</dbReference>
<dbReference type="InterPro" id="IPR006638">
    <property type="entry name" value="Elp3/MiaA/NifB-like_rSAM"/>
</dbReference>
<keyword evidence="9" id="KW-0479">Metal-binding</keyword>
<dbReference type="AlphaFoldDB" id="A0A1W2E2N2"/>
<evidence type="ECO:0000313" key="19">
    <source>
        <dbReference type="EMBL" id="SMD03959.1"/>
    </source>
</evidence>
<dbReference type="NCBIfam" id="TIGR01579">
    <property type="entry name" value="MiaB-like-C"/>
    <property type="match status" value="1"/>
</dbReference>
<feature type="domain" description="Radical SAM core" evidence="18">
    <location>
        <begin position="169"/>
        <end position="399"/>
    </location>
</feature>
<evidence type="ECO:0000256" key="1">
    <source>
        <dbReference type="ARBA" id="ARBA00001966"/>
    </source>
</evidence>
<dbReference type="Gene3D" id="3.40.50.12160">
    <property type="entry name" value="Methylthiotransferase, N-terminal domain"/>
    <property type="match status" value="1"/>
</dbReference>
<evidence type="ECO:0000256" key="7">
    <source>
        <dbReference type="ARBA" id="ARBA00022691"/>
    </source>
</evidence>
<dbReference type="SUPFAM" id="SSF102114">
    <property type="entry name" value="Radical SAM enzymes"/>
    <property type="match status" value="1"/>
</dbReference>
<dbReference type="GO" id="GO:0046872">
    <property type="term" value="F:metal ion binding"/>
    <property type="evidence" value="ECO:0007669"/>
    <property type="project" value="UniProtKB-KW"/>
</dbReference>
<accession>A0A1W2E2N2</accession>
<evidence type="ECO:0000259" key="18">
    <source>
        <dbReference type="PROSITE" id="PS51918"/>
    </source>
</evidence>
<dbReference type="InterPro" id="IPR007197">
    <property type="entry name" value="rSAM"/>
</dbReference>
<evidence type="ECO:0000256" key="4">
    <source>
        <dbReference type="ARBA" id="ARBA00022485"/>
    </source>
</evidence>
<dbReference type="Pfam" id="PF00919">
    <property type="entry name" value="UPF0004"/>
    <property type="match status" value="1"/>
</dbReference>
<evidence type="ECO:0000256" key="14">
    <source>
        <dbReference type="ARBA" id="ARBA00061574"/>
    </source>
</evidence>
<gene>
    <name evidence="19" type="ORF">SAMN02746065_12335</name>
</gene>
<dbReference type="EC" id="2.8.4.5" evidence="3"/>
<dbReference type="SFLD" id="SFLDG01082">
    <property type="entry name" value="B12-binding_domain_containing"/>
    <property type="match status" value="1"/>
</dbReference>
<dbReference type="PROSITE" id="PS51449">
    <property type="entry name" value="MTTASE_N"/>
    <property type="match status" value="1"/>
</dbReference>
<organism evidence="19 20">
    <name type="scientific">Desulfocicer vacuolatum DSM 3385</name>
    <dbReference type="NCBI Taxonomy" id="1121400"/>
    <lineage>
        <taxon>Bacteria</taxon>
        <taxon>Pseudomonadati</taxon>
        <taxon>Thermodesulfobacteriota</taxon>
        <taxon>Desulfobacteria</taxon>
        <taxon>Desulfobacterales</taxon>
        <taxon>Desulfobacteraceae</taxon>
        <taxon>Desulfocicer</taxon>
    </lineage>
</organism>
<dbReference type="InterPro" id="IPR013848">
    <property type="entry name" value="Methylthiotransferase_N"/>
</dbReference>
<feature type="domain" description="MTTase N-terminal" evidence="17">
    <location>
        <begin position="2"/>
        <end position="114"/>
    </location>
</feature>
<evidence type="ECO:0000256" key="16">
    <source>
        <dbReference type="SAM" id="MobiDB-lite"/>
    </source>
</evidence>
<keyword evidence="20" id="KW-1185">Reference proteome</keyword>
<dbReference type="PANTHER" id="PTHR11918:SF45">
    <property type="entry name" value="THREONYLCARBAMOYLADENOSINE TRNA METHYLTHIOTRANSFERASE"/>
    <property type="match status" value="1"/>
</dbReference>
<dbReference type="GO" id="GO:0035598">
    <property type="term" value="F:tRNA (N(6)-L-threonylcarbamoyladenosine(37)-C(2))-methylthiotransferase activity"/>
    <property type="evidence" value="ECO:0007669"/>
    <property type="project" value="UniProtKB-EC"/>
</dbReference>
<dbReference type="Proteomes" id="UP000192418">
    <property type="component" value="Unassembled WGS sequence"/>
</dbReference>
<dbReference type="SMART" id="SM00729">
    <property type="entry name" value="Elp3"/>
    <property type="match status" value="1"/>
</dbReference>
<dbReference type="InterPro" id="IPR006467">
    <property type="entry name" value="MiaB-like_bact"/>
</dbReference>
<dbReference type="RefSeq" id="WP_084071201.1">
    <property type="nucleotide sequence ID" value="NZ_FWXY01000023.1"/>
</dbReference>
<evidence type="ECO:0000256" key="8">
    <source>
        <dbReference type="ARBA" id="ARBA00022694"/>
    </source>
</evidence>
<dbReference type="PROSITE" id="PS01278">
    <property type="entry name" value="MTTASE_RADICAL"/>
    <property type="match status" value="1"/>
</dbReference>
<feature type="compositionally biased region" description="Polar residues" evidence="16">
    <location>
        <begin position="125"/>
        <end position="142"/>
    </location>
</feature>
<dbReference type="SFLD" id="SFLDG01061">
    <property type="entry name" value="methylthiotransferase"/>
    <property type="match status" value="1"/>
</dbReference>
<dbReference type="FunFam" id="3.80.30.20:FF:000001">
    <property type="entry name" value="tRNA-2-methylthio-N(6)-dimethylallyladenosine synthase 2"/>
    <property type="match status" value="1"/>
</dbReference>
<evidence type="ECO:0000256" key="9">
    <source>
        <dbReference type="ARBA" id="ARBA00022723"/>
    </source>
</evidence>
<keyword evidence="10" id="KW-0408">Iron</keyword>
<evidence type="ECO:0000256" key="2">
    <source>
        <dbReference type="ARBA" id="ARBA00002399"/>
    </source>
</evidence>
<dbReference type="FunFam" id="3.40.50.12160:FF:000004">
    <property type="entry name" value="Threonylcarbamoyladenosine tRNA methylthiotransferase MtaB"/>
    <property type="match status" value="1"/>
</dbReference>
<dbReference type="EMBL" id="FWXY01000023">
    <property type="protein sequence ID" value="SMD03959.1"/>
    <property type="molecule type" value="Genomic_DNA"/>
</dbReference>
<name>A0A1W2E2N2_9BACT</name>
<dbReference type="NCBIfam" id="TIGR00089">
    <property type="entry name" value="MiaB/RimO family radical SAM methylthiotransferase"/>
    <property type="match status" value="1"/>
</dbReference>
<keyword evidence="4" id="KW-0004">4Fe-4S</keyword>
<dbReference type="GO" id="GO:0051539">
    <property type="term" value="F:4 iron, 4 sulfur cluster binding"/>
    <property type="evidence" value="ECO:0007669"/>
    <property type="project" value="UniProtKB-KW"/>
</dbReference>
<dbReference type="InterPro" id="IPR020612">
    <property type="entry name" value="Methylthiotransferase_CS"/>
</dbReference>
<reference evidence="19 20" key="1">
    <citation type="submission" date="2017-04" db="EMBL/GenBank/DDBJ databases">
        <authorList>
            <person name="Afonso C.L."/>
            <person name="Miller P.J."/>
            <person name="Scott M.A."/>
            <person name="Spackman E."/>
            <person name="Goraichik I."/>
            <person name="Dimitrov K.M."/>
            <person name="Suarez D.L."/>
            <person name="Swayne D.E."/>
        </authorList>
    </citation>
    <scope>NUCLEOTIDE SEQUENCE [LARGE SCALE GENOMIC DNA]</scope>
    <source>
        <strain evidence="19 20">DSM 3385</strain>
    </source>
</reference>
<keyword evidence="7" id="KW-0949">S-adenosyl-L-methionine</keyword>
<dbReference type="InterPro" id="IPR005839">
    <property type="entry name" value="Methylthiotransferase"/>
</dbReference>
<dbReference type="InterPro" id="IPR038135">
    <property type="entry name" value="Methylthiotransferase_N_sf"/>
</dbReference>
<comment type="similarity">
    <text evidence="14">Belongs to the methylthiotransferase family. MtaB subfamily.</text>
</comment>
<comment type="catalytic activity">
    <reaction evidence="13">
        <text>N(6)-L-threonylcarbamoyladenosine(37) in tRNA + (sulfur carrier)-SH + AH2 + 2 S-adenosyl-L-methionine = 2-methylsulfanyl-N(6)-L-threonylcarbamoyladenosine(37) in tRNA + (sulfur carrier)-H + 5'-deoxyadenosine + L-methionine + A + S-adenosyl-L-homocysteine + 2 H(+)</text>
        <dbReference type="Rhea" id="RHEA:37075"/>
        <dbReference type="Rhea" id="RHEA-COMP:10163"/>
        <dbReference type="Rhea" id="RHEA-COMP:11092"/>
        <dbReference type="Rhea" id="RHEA-COMP:14737"/>
        <dbReference type="Rhea" id="RHEA-COMP:14739"/>
        <dbReference type="ChEBI" id="CHEBI:13193"/>
        <dbReference type="ChEBI" id="CHEBI:15378"/>
        <dbReference type="ChEBI" id="CHEBI:17319"/>
        <dbReference type="ChEBI" id="CHEBI:17499"/>
        <dbReference type="ChEBI" id="CHEBI:29917"/>
        <dbReference type="ChEBI" id="CHEBI:57844"/>
        <dbReference type="ChEBI" id="CHEBI:57856"/>
        <dbReference type="ChEBI" id="CHEBI:59789"/>
        <dbReference type="ChEBI" id="CHEBI:64428"/>
        <dbReference type="ChEBI" id="CHEBI:74418"/>
        <dbReference type="ChEBI" id="CHEBI:74420"/>
        <dbReference type="EC" id="2.8.4.5"/>
    </reaction>
</comment>
<evidence type="ECO:0000256" key="5">
    <source>
        <dbReference type="ARBA" id="ARBA00022490"/>
    </source>
</evidence>
<dbReference type="OrthoDB" id="9805215at2"/>
<keyword evidence="11" id="KW-0411">Iron-sulfur</keyword>
<protein>
    <recommendedName>
        <fullName evidence="15">Threonylcarbamoyladenosine tRNA methylthiotransferase MtaB</fullName>
        <ecNumber evidence="3">2.8.4.5</ecNumber>
    </recommendedName>
    <alternativeName>
        <fullName evidence="12">tRNA-t(6)A37 methylthiotransferase</fullName>
    </alternativeName>
</protein>
<comment type="function">
    <text evidence="2">Catalyzes the methylthiolation of N6-threonylcarbamoyladenosine (t(6)A), leading to the formation of 2-methylthio-N6-threonylcarbamoyladenosine (ms(2)t(6)A) at position 37 in tRNAs that read codons beginning with adenine.</text>
</comment>
<comment type="cofactor">
    <cofactor evidence="1">
        <name>[4Fe-4S] cluster</name>
        <dbReference type="ChEBI" id="CHEBI:49883"/>
    </cofactor>
</comment>
<proteinExistence type="inferred from homology"/>
<evidence type="ECO:0000256" key="15">
    <source>
        <dbReference type="ARBA" id="ARBA00069898"/>
    </source>
</evidence>
<evidence type="ECO:0000256" key="12">
    <source>
        <dbReference type="ARBA" id="ARBA00031213"/>
    </source>
</evidence>
<dbReference type="SFLD" id="SFLDS00029">
    <property type="entry name" value="Radical_SAM"/>
    <property type="match status" value="1"/>
</dbReference>
<evidence type="ECO:0000259" key="17">
    <source>
        <dbReference type="PROSITE" id="PS51449"/>
    </source>
</evidence>
<dbReference type="CDD" id="cd01335">
    <property type="entry name" value="Radical_SAM"/>
    <property type="match status" value="1"/>
</dbReference>
<dbReference type="PROSITE" id="PS51918">
    <property type="entry name" value="RADICAL_SAM"/>
    <property type="match status" value="1"/>
</dbReference>
<keyword evidence="6 19" id="KW-0808">Transferase</keyword>
<dbReference type="Gene3D" id="3.80.30.20">
    <property type="entry name" value="tm_1862 like domain"/>
    <property type="match status" value="1"/>
</dbReference>
<evidence type="ECO:0000256" key="10">
    <source>
        <dbReference type="ARBA" id="ARBA00023004"/>
    </source>
</evidence>
<dbReference type="InterPro" id="IPR058240">
    <property type="entry name" value="rSAM_sf"/>
</dbReference>
<sequence length="470" mass="52694">MKLFYITTLGCKVNQYESDGIASELMAHGWKATSQCEKADICIINTCAVTARATRQSRQETRSIIRSNPRAMIIVTGCHAQTAAQEIRKIKEVDYVIGHHDKFNIAKTIIAAFPPDHATKKDLPGNQNSENKAKSPNPTSAETPLENVKDPLSNACHDTDFQSFPAAVTGDNTRAYLKIQDGCNSFCTYCIVPHARGRSRSMPREEVMSHLRALDEKGYAEAILTGIHTGAYGLDFKEKSSLEALLRDIAREKPIHRIRLSSVEPRELTDNIINFMVNNPMFCEHFHIPLQSGDDEILSRMKRPYDAALFKSLVMKIRRKKPFAAIGVDILQGFPGENEEAFKSTFNLIRSLPITHLHVFPFSPREGTPAFNYPDKVPRDIIRERCTIMRSLGERKTREFETRNLGRSLEAVIQDKRDGVTGKLKAMTSNYLTIQVEGADELKKKVVSVELNHIDGNTPPILSGQVLSSQ</sequence>
<evidence type="ECO:0000256" key="11">
    <source>
        <dbReference type="ARBA" id="ARBA00023014"/>
    </source>
</evidence>